<dbReference type="Pfam" id="PF10186">
    <property type="entry name" value="ATG14"/>
    <property type="match status" value="1"/>
</dbReference>
<dbReference type="PANTHER" id="PTHR13664">
    <property type="entry name" value="BECLIN 1-ASSOCIATED AUTOPHAGY-RELATED KEY REGULATOR"/>
    <property type="match status" value="1"/>
</dbReference>
<dbReference type="InterPro" id="IPR018791">
    <property type="entry name" value="UV_resistance/autophagy_Atg14"/>
</dbReference>
<dbReference type="GO" id="GO:0097632">
    <property type="term" value="C:extrinsic component of phagophore assembly site membrane"/>
    <property type="evidence" value="ECO:0007669"/>
    <property type="project" value="TreeGrafter"/>
</dbReference>
<evidence type="ECO:0000313" key="3">
    <source>
        <dbReference type="EMBL" id="CAD7575504.1"/>
    </source>
</evidence>
<dbReference type="AlphaFoldDB" id="A0A7R9JA85"/>
<dbReference type="GO" id="GO:0035032">
    <property type="term" value="C:phosphatidylinositol 3-kinase complex, class III"/>
    <property type="evidence" value="ECO:0007669"/>
    <property type="project" value="TreeGrafter"/>
</dbReference>
<dbReference type="EMBL" id="OE183269">
    <property type="protein sequence ID" value="CAD7575504.1"/>
    <property type="molecule type" value="Genomic_DNA"/>
</dbReference>
<dbReference type="GO" id="GO:0043495">
    <property type="term" value="F:protein-membrane adaptor activity"/>
    <property type="evidence" value="ECO:0007669"/>
    <property type="project" value="TreeGrafter"/>
</dbReference>
<sequence>MFWYQPLINQVMATSSSGCSCDAPADFHLSSSIEDSGSRLSLALEKCPLCNRARKTFYCVQCIQNGDFFHSNNHYADRFAEKQLQLLRKKNELNKVEDKCKDLLWRRLQTNHSHEEMAACRERIKLLRMLVQEKKKNINKGETENANLTKTNRERSARLPRYEEKVGKMGHYVRQWEHNVKKQQRALEAVHQDLKEVIRSSVQQLVTYIFPITAVQPTPPGTGEEDTVTALADASRTAYVRGHWILTDSSGELHHCIVAPTLPGSGDYSAYSAWVATNKETGVPGGGTDSVDHNPAYNLAGALTYTTQLINVLAYYLDVRLPNKLCYSDFCGHEMSDPTFARRVAKLNANVLHLCFLQNVEPERLHSTHTLHNVLNLLDTTVSDLGRQGPLEVDPVQARYLEDQLTHDLNLNEGSGSEDESDNLPWEWETVPNISCPETAAGPAVLPSQQLLNTQQATSMAGGLVTSAAASIVSIWRGWTGNK</sequence>
<feature type="coiled-coil region" evidence="2">
    <location>
        <begin position="131"/>
        <end position="193"/>
    </location>
</feature>
<dbReference type="GO" id="GO:0097629">
    <property type="term" value="C:extrinsic component of omegasome membrane"/>
    <property type="evidence" value="ECO:0007669"/>
    <property type="project" value="TreeGrafter"/>
</dbReference>
<dbReference type="GO" id="GO:0016240">
    <property type="term" value="P:autophagosome membrane docking"/>
    <property type="evidence" value="ECO:0007669"/>
    <property type="project" value="TreeGrafter"/>
</dbReference>
<dbReference type="PANTHER" id="PTHR13664:SF0">
    <property type="entry name" value="BECLIN 1-ASSOCIATED AUTOPHAGY-RELATED KEY REGULATOR"/>
    <property type="match status" value="1"/>
</dbReference>
<reference evidence="3" key="1">
    <citation type="submission" date="2020-11" db="EMBL/GenBank/DDBJ databases">
        <authorList>
            <person name="Tran Van P."/>
        </authorList>
    </citation>
    <scope>NUCLEOTIDE SEQUENCE</scope>
</reference>
<protein>
    <submittedName>
        <fullName evidence="3">(California timema) hypothetical protein</fullName>
    </submittedName>
</protein>
<evidence type="ECO:0000256" key="2">
    <source>
        <dbReference type="SAM" id="Coils"/>
    </source>
</evidence>
<dbReference type="GO" id="GO:0000045">
    <property type="term" value="P:autophagosome assembly"/>
    <property type="evidence" value="ECO:0007669"/>
    <property type="project" value="TreeGrafter"/>
</dbReference>
<accession>A0A7R9JA85</accession>
<name>A0A7R9JA85_TIMCA</name>
<dbReference type="GO" id="GO:0035014">
    <property type="term" value="F:phosphatidylinositol 3-kinase regulator activity"/>
    <property type="evidence" value="ECO:0007669"/>
    <property type="project" value="TreeGrafter"/>
</dbReference>
<evidence type="ECO:0000256" key="1">
    <source>
        <dbReference type="ARBA" id="ARBA00023054"/>
    </source>
</evidence>
<feature type="coiled-coil region" evidence="2">
    <location>
        <begin position="79"/>
        <end position="106"/>
    </location>
</feature>
<dbReference type="GO" id="GO:0009267">
    <property type="term" value="P:cellular response to starvation"/>
    <property type="evidence" value="ECO:0007669"/>
    <property type="project" value="TreeGrafter"/>
</dbReference>
<dbReference type="GO" id="GO:0005776">
    <property type="term" value="C:autophagosome"/>
    <property type="evidence" value="ECO:0007669"/>
    <property type="project" value="TreeGrafter"/>
</dbReference>
<dbReference type="GO" id="GO:0000423">
    <property type="term" value="P:mitophagy"/>
    <property type="evidence" value="ECO:0007669"/>
    <property type="project" value="TreeGrafter"/>
</dbReference>
<gene>
    <name evidence="3" type="ORF">TCMB3V08_LOCUS8095</name>
</gene>
<keyword evidence="1 2" id="KW-0175">Coiled coil</keyword>
<proteinExistence type="predicted"/>
<organism evidence="3">
    <name type="scientific">Timema californicum</name>
    <name type="common">California timema</name>
    <name type="synonym">Walking stick</name>
    <dbReference type="NCBI Taxonomy" id="61474"/>
    <lineage>
        <taxon>Eukaryota</taxon>
        <taxon>Metazoa</taxon>
        <taxon>Ecdysozoa</taxon>
        <taxon>Arthropoda</taxon>
        <taxon>Hexapoda</taxon>
        <taxon>Insecta</taxon>
        <taxon>Pterygota</taxon>
        <taxon>Neoptera</taxon>
        <taxon>Polyneoptera</taxon>
        <taxon>Phasmatodea</taxon>
        <taxon>Timematodea</taxon>
        <taxon>Timematoidea</taxon>
        <taxon>Timematidae</taxon>
        <taxon>Timema</taxon>
    </lineage>
</organism>